<feature type="transmembrane region" description="Helical" evidence="7">
    <location>
        <begin position="134"/>
        <end position="161"/>
    </location>
</feature>
<keyword evidence="4 7" id="KW-0812">Transmembrane</keyword>
<dbReference type="InterPro" id="IPR045621">
    <property type="entry name" value="BPD_transp_1_N"/>
</dbReference>
<dbReference type="Gene3D" id="1.10.3720.10">
    <property type="entry name" value="MetI-like"/>
    <property type="match status" value="1"/>
</dbReference>
<dbReference type="Proteomes" id="UP000065807">
    <property type="component" value="Chromosome"/>
</dbReference>
<evidence type="ECO:0000256" key="7">
    <source>
        <dbReference type="RuleBase" id="RU363032"/>
    </source>
</evidence>
<keyword evidence="3" id="KW-1003">Cell membrane</keyword>
<evidence type="ECO:0000256" key="5">
    <source>
        <dbReference type="ARBA" id="ARBA00022989"/>
    </source>
</evidence>
<dbReference type="AlphaFoldDB" id="A0A0K2SH92"/>
<dbReference type="Pfam" id="PF00528">
    <property type="entry name" value="BPD_transp_1"/>
    <property type="match status" value="1"/>
</dbReference>
<dbReference type="SUPFAM" id="SSF161098">
    <property type="entry name" value="MetI-like"/>
    <property type="match status" value="1"/>
</dbReference>
<keyword evidence="5 7" id="KW-1133">Transmembrane helix</keyword>
<name>A0A0K2SH92_LIMPI</name>
<gene>
    <name evidence="9" type="ORF">LIP_0634</name>
</gene>
<sequence>MARFLAHRLALMLLTLWVASALLFGVTNVLPGDVGRVLLGPFAPQEAVDVLNRQLGLDRPLAIRYGAWLGDVVRGDWGRSYAFDTPVLPLVAGRLERSLLLAGFALVLLIPTAVGLGVAAALREGRLLDRVVSLGGLALGAIPEFVTGVVFLVVFAVWLRWLPASSALPEGAGPWEALRRLLLPAASLMLVLFSYLARMVRAGTLEALASDFTRTAVLKGLPRRAVVWRHVVRNALPPTVAVIGSQVGWLVGGLVVVETLFNYPGLGNLMLFAASNRDLPLLVGCGLVVTLVYMLGNLAADLIHAGLDPRVRHGLART</sequence>
<dbReference type="RefSeq" id="WP_068134105.1">
    <property type="nucleotide sequence ID" value="NZ_AP014924.1"/>
</dbReference>
<feature type="transmembrane region" description="Helical" evidence="7">
    <location>
        <begin position="181"/>
        <end position="197"/>
    </location>
</feature>
<dbReference type="InterPro" id="IPR000515">
    <property type="entry name" value="MetI-like"/>
</dbReference>
<reference evidence="10" key="1">
    <citation type="submission" date="2015-07" db="EMBL/GenBank/DDBJ databases">
        <title>Complete genome sequence and phylogenetic analysis of Limnochorda pilosa.</title>
        <authorList>
            <person name="Watanabe M."/>
            <person name="Kojima H."/>
            <person name="Fukui M."/>
        </authorList>
    </citation>
    <scope>NUCLEOTIDE SEQUENCE [LARGE SCALE GENOMIC DNA]</scope>
    <source>
        <strain evidence="10">HC45</strain>
    </source>
</reference>
<evidence type="ECO:0000256" key="4">
    <source>
        <dbReference type="ARBA" id="ARBA00022692"/>
    </source>
</evidence>
<keyword evidence="2 7" id="KW-0813">Transport</keyword>
<dbReference type="PANTHER" id="PTHR43163:SF3">
    <property type="entry name" value="PEPTIDE ABC TRANSPORTER PERMEASE PROTEIN"/>
    <property type="match status" value="1"/>
</dbReference>
<comment type="subcellular location">
    <subcellularLocation>
        <location evidence="1 7">Cell membrane</location>
        <topology evidence="1 7">Multi-pass membrane protein</topology>
    </subcellularLocation>
</comment>
<evidence type="ECO:0000256" key="1">
    <source>
        <dbReference type="ARBA" id="ARBA00004651"/>
    </source>
</evidence>
<feature type="transmembrane region" description="Helical" evidence="7">
    <location>
        <begin position="281"/>
        <end position="303"/>
    </location>
</feature>
<accession>A0A0K2SH92</accession>
<evidence type="ECO:0000313" key="9">
    <source>
        <dbReference type="EMBL" id="BAS26491.1"/>
    </source>
</evidence>
<feature type="transmembrane region" description="Helical" evidence="7">
    <location>
        <begin position="99"/>
        <end position="122"/>
    </location>
</feature>
<dbReference type="STRING" id="1555112.LIP_0634"/>
<proteinExistence type="inferred from homology"/>
<dbReference type="OrthoDB" id="9773683at2"/>
<dbReference type="KEGG" id="lpil:LIP_0634"/>
<evidence type="ECO:0000313" key="10">
    <source>
        <dbReference type="Proteomes" id="UP000065807"/>
    </source>
</evidence>
<dbReference type="GO" id="GO:0005886">
    <property type="term" value="C:plasma membrane"/>
    <property type="evidence" value="ECO:0007669"/>
    <property type="project" value="UniProtKB-SubCell"/>
</dbReference>
<keyword evidence="10" id="KW-1185">Reference proteome</keyword>
<comment type="similarity">
    <text evidence="7">Belongs to the binding-protein-dependent transport system permease family.</text>
</comment>
<dbReference type="PANTHER" id="PTHR43163">
    <property type="entry name" value="DIPEPTIDE TRANSPORT SYSTEM PERMEASE PROTEIN DPPB-RELATED"/>
    <property type="match status" value="1"/>
</dbReference>
<dbReference type="CDD" id="cd06261">
    <property type="entry name" value="TM_PBP2"/>
    <property type="match status" value="1"/>
</dbReference>
<evidence type="ECO:0000259" key="8">
    <source>
        <dbReference type="PROSITE" id="PS50928"/>
    </source>
</evidence>
<dbReference type="GO" id="GO:0055085">
    <property type="term" value="P:transmembrane transport"/>
    <property type="evidence" value="ECO:0007669"/>
    <property type="project" value="InterPro"/>
</dbReference>
<reference evidence="10" key="2">
    <citation type="journal article" date="2016" name="Int. J. Syst. Evol. Microbiol.">
        <title>Complete genome sequence and cell structure of Limnochorda pilosa, a Gram-negative spore-former within the phylum Firmicutes.</title>
        <authorList>
            <person name="Watanabe M."/>
            <person name="Kojima H."/>
            <person name="Fukui M."/>
        </authorList>
    </citation>
    <scope>NUCLEOTIDE SEQUENCE [LARGE SCALE GENOMIC DNA]</scope>
    <source>
        <strain evidence="10">HC45</strain>
    </source>
</reference>
<dbReference type="Pfam" id="PF19300">
    <property type="entry name" value="BPD_transp_1_N"/>
    <property type="match status" value="1"/>
</dbReference>
<evidence type="ECO:0000256" key="3">
    <source>
        <dbReference type="ARBA" id="ARBA00022475"/>
    </source>
</evidence>
<dbReference type="EMBL" id="AP014924">
    <property type="protein sequence ID" value="BAS26491.1"/>
    <property type="molecule type" value="Genomic_DNA"/>
</dbReference>
<feature type="domain" description="ABC transmembrane type-1" evidence="8">
    <location>
        <begin position="95"/>
        <end position="300"/>
    </location>
</feature>
<dbReference type="InterPro" id="IPR035906">
    <property type="entry name" value="MetI-like_sf"/>
</dbReference>
<protein>
    <submittedName>
        <fullName evidence="9">Peptide ABC transporter permease</fullName>
    </submittedName>
</protein>
<keyword evidence="6 7" id="KW-0472">Membrane</keyword>
<organism evidence="9 10">
    <name type="scientific">Limnochorda pilosa</name>
    <dbReference type="NCBI Taxonomy" id="1555112"/>
    <lineage>
        <taxon>Bacteria</taxon>
        <taxon>Bacillati</taxon>
        <taxon>Bacillota</taxon>
        <taxon>Limnochordia</taxon>
        <taxon>Limnochordales</taxon>
        <taxon>Limnochordaceae</taxon>
        <taxon>Limnochorda</taxon>
    </lineage>
</organism>
<evidence type="ECO:0000256" key="2">
    <source>
        <dbReference type="ARBA" id="ARBA00022448"/>
    </source>
</evidence>
<feature type="transmembrane region" description="Helical" evidence="7">
    <location>
        <begin position="239"/>
        <end position="261"/>
    </location>
</feature>
<dbReference type="PROSITE" id="PS50928">
    <property type="entry name" value="ABC_TM1"/>
    <property type="match status" value="1"/>
</dbReference>
<dbReference type="PATRIC" id="fig|1555112.3.peg.663"/>
<evidence type="ECO:0000256" key="6">
    <source>
        <dbReference type="ARBA" id="ARBA00023136"/>
    </source>
</evidence>